<dbReference type="OrthoDB" id="5978154at2759"/>
<feature type="domain" description="DUF4371" evidence="1">
    <location>
        <begin position="159"/>
        <end position="234"/>
    </location>
</feature>
<organism evidence="2">
    <name type="scientific">Hydra vulgaris</name>
    <name type="common">Hydra</name>
    <name type="synonym">Hydra attenuata</name>
    <dbReference type="NCBI Taxonomy" id="6087"/>
    <lineage>
        <taxon>Eukaryota</taxon>
        <taxon>Metazoa</taxon>
        <taxon>Cnidaria</taxon>
        <taxon>Hydrozoa</taxon>
        <taxon>Hydroidolina</taxon>
        <taxon>Anthoathecata</taxon>
        <taxon>Aplanulata</taxon>
        <taxon>Hydridae</taxon>
        <taxon>Hydra</taxon>
    </lineage>
</organism>
<evidence type="ECO:0000259" key="1">
    <source>
        <dbReference type="Pfam" id="PF14291"/>
    </source>
</evidence>
<dbReference type="InterPro" id="IPR032801">
    <property type="entry name" value="PXL2A/B/C"/>
</dbReference>
<evidence type="ECO:0000313" key="2">
    <source>
        <dbReference type="EMBL" id="CDG68556.1"/>
    </source>
</evidence>
<protein>
    <submittedName>
        <fullName evidence="2">Prostamide/prostaglandin F synthase</fullName>
    </submittedName>
</protein>
<dbReference type="PANTHER" id="PTHR28630:SF3">
    <property type="entry name" value="PEROXIREDOXIN-LIKE 2C"/>
    <property type="match status" value="1"/>
</dbReference>
<dbReference type="AlphaFoldDB" id="T2M927"/>
<name>T2M927_HYDVU</name>
<sequence>MGILLSSDSVQYLITSNANGIGLVAIGLEELGIKAFVDGQYFKGDLYIDQDYHTYKGLSLGRVGLLSVPSQILSSSTKNLNAKANALGISGDLKGDGLQLGGTYVVEKGGKVLFEHKMTGFADHPSIEDLLKALNIKSDALPSTSKSSAKITCNEDAWDESRDISNKEQLSICIRWVDENYDVHEDLLGLYKLEQLGPDSLTKTVKDVLLQFSLNLENSRGQAYDGAANMTEHLRGLAAQ</sequence>
<feature type="non-terminal residue" evidence="2">
    <location>
        <position position="1"/>
    </location>
</feature>
<gene>
    <name evidence="2" type="primary">C1orf93</name>
</gene>
<reference evidence="2" key="1">
    <citation type="journal article" date="2013" name="Genome Biol. Evol.">
        <title>Punctuated emergences of genetic and phenotypic innovations in eumetazoan, bilaterian, euteleostome, and hominidae ancestors.</title>
        <authorList>
            <person name="Wenger Y."/>
            <person name="Galliot B."/>
        </authorList>
    </citation>
    <scope>NUCLEOTIDE SEQUENCE</scope>
    <source>
        <tissue evidence="2">Whole animals</tissue>
    </source>
</reference>
<proteinExistence type="evidence at transcript level"/>
<dbReference type="Pfam" id="PF14291">
    <property type="entry name" value="DUF4371"/>
    <property type="match status" value="1"/>
</dbReference>
<dbReference type="PANTHER" id="PTHR28630">
    <property type="match status" value="1"/>
</dbReference>
<dbReference type="EMBL" id="HAAD01002324">
    <property type="protein sequence ID" value="CDG68556.1"/>
    <property type="molecule type" value="mRNA"/>
</dbReference>
<dbReference type="Pfam" id="PF13911">
    <property type="entry name" value="AhpC-TSA_2"/>
    <property type="match status" value="1"/>
</dbReference>
<dbReference type="InterPro" id="IPR025398">
    <property type="entry name" value="DUF4371"/>
</dbReference>
<accession>T2M927</accession>